<dbReference type="RefSeq" id="XP_033401292.1">
    <property type="nucleotide sequence ID" value="XM_033539860.1"/>
</dbReference>
<gene>
    <name evidence="4" type="ORF">K452DRAFT_283932</name>
</gene>
<dbReference type="GeneID" id="54297356"/>
<evidence type="ECO:0000313" key="4">
    <source>
        <dbReference type="EMBL" id="KAF2145580.1"/>
    </source>
</evidence>
<dbReference type="OrthoDB" id="19174at2759"/>
<dbReference type="PANTHER" id="PTHR24180">
    <property type="entry name" value="CYCLIN-DEPENDENT KINASE INHIBITOR 2C-RELATED"/>
    <property type="match status" value="1"/>
</dbReference>
<dbReference type="EMBL" id="ML995477">
    <property type="protein sequence ID" value="KAF2145580.1"/>
    <property type="molecule type" value="Genomic_DNA"/>
</dbReference>
<dbReference type="Proteomes" id="UP000799438">
    <property type="component" value="Unassembled WGS sequence"/>
</dbReference>
<evidence type="ECO:0000313" key="5">
    <source>
        <dbReference type="Proteomes" id="UP000799438"/>
    </source>
</evidence>
<proteinExistence type="predicted"/>
<protein>
    <submittedName>
        <fullName evidence="4">Uncharacterized protein</fullName>
    </submittedName>
</protein>
<name>A0A6A6BN70_9PEZI</name>
<evidence type="ECO:0000256" key="2">
    <source>
        <dbReference type="ARBA" id="ARBA00023043"/>
    </source>
</evidence>
<accession>A0A6A6BN70</accession>
<feature type="repeat" description="ANK" evidence="3">
    <location>
        <begin position="40"/>
        <end position="73"/>
    </location>
</feature>
<reference evidence="4" key="1">
    <citation type="journal article" date="2020" name="Stud. Mycol.">
        <title>101 Dothideomycetes genomes: a test case for predicting lifestyles and emergence of pathogens.</title>
        <authorList>
            <person name="Haridas S."/>
            <person name="Albert R."/>
            <person name="Binder M."/>
            <person name="Bloem J."/>
            <person name="Labutti K."/>
            <person name="Salamov A."/>
            <person name="Andreopoulos B."/>
            <person name="Baker S."/>
            <person name="Barry K."/>
            <person name="Bills G."/>
            <person name="Bluhm B."/>
            <person name="Cannon C."/>
            <person name="Castanera R."/>
            <person name="Culley D."/>
            <person name="Daum C."/>
            <person name="Ezra D."/>
            <person name="Gonzalez J."/>
            <person name="Henrissat B."/>
            <person name="Kuo A."/>
            <person name="Liang C."/>
            <person name="Lipzen A."/>
            <person name="Lutzoni F."/>
            <person name="Magnuson J."/>
            <person name="Mondo S."/>
            <person name="Nolan M."/>
            <person name="Ohm R."/>
            <person name="Pangilinan J."/>
            <person name="Park H.-J."/>
            <person name="Ramirez L."/>
            <person name="Alfaro M."/>
            <person name="Sun H."/>
            <person name="Tritt A."/>
            <person name="Yoshinaga Y."/>
            <person name="Zwiers L.-H."/>
            <person name="Turgeon B."/>
            <person name="Goodwin S."/>
            <person name="Spatafora J."/>
            <person name="Crous P."/>
            <person name="Grigoriev I."/>
        </authorList>
    </citation>
    <scope>NUCLEOTIDE SEQUENCE</scope>
    <source>
        <strain evidence="4">CBS 121167</strain>
    </source>
</reference>
<organism evidence="4 5">
    <name type="scientific">Aplosporella prunicola CBS 121167</name>
    <dbReference type="NCBI Taxonomy" id="1176127"/>
    <lineage>
        <taxon>Eukaryota</taxon>
        <taxon>Fungi</taxon>
        <taxon>Dikarya</taxon>
        <taxon>Ascomycota</taxon>
        <taxon>Pezizomycotina</taxon>
        <taxon>Dothideomycetes</taxon>
        <taxon>Dothideomycetes incertae sedis</taxon>
        <taxon>Botryosphaeriales</taxon>
        <taxon>Aplosporellaceae</taxon>
        <taxon>Aplosporella</taxon>
    </lineage>
</organism>
<dbReference type="PANTHER" id="PTHR24180:SF57">
    <property type="entry name" value="ANKYRIN REPEAT DOMAIN-CONTAINING PROTEIN 39"/>
    <property type="match status" value="1"/>
</dbReference>
<sequence length="230" mass="24974">MAQQQQITIDRLLNQAPDNPAAVLAALSQRPDLASARDANGYSLVHAASSYNQLSLLRALVQQYGADVNMRDDDNETPLFAAETVEAAQCLVEELGADQAARNHDGQTPEDKIDAEADFPLVAAYLRTRAGGDPNAAAHVVNNAAADGQQLRHPPPLPNGIKVNMSQVVEDAPEDVGEVDPEFRRRIDELAARDDFQSDEGQAQLRQLVMEALGGMKSEGDRDAQRRRVE</sequence>
<dbReference type="InterPro" id="IPR036770">
    <property type="entry name" value="Ankyrin_rpt-contain_sf"/>
</dbReference>
<dbReference type="PROSITE" id="PS50088">
    <property type="entry name" value="ANK_REPEAT"/>
    <property type="match status" value="1"/>
</dbReference>
<dbReference type="AlphaFoldDB" id="A0A6A6BN70"/>
<keyword evidence="5" id="KW-1185">Reference proteome</keyword>
<dbReference type="Pfam" id="PF13637">
    <property type="entry name" value="Ank_4"/>
    <property type="match status" value="1"/>
</dbReference>
<dbReference type="SUPFAM" id="SSF48403">
    <property type="entry name" value="Ankyrin repeat"/>
    <property type="match status" value="1"/>
</dbReference>
<dbReference type="InterPro" id="IPR002110">
    <property type="entry name" value="Ankyrin_rpt"/>
</dbReference>
<dbReference type="Gene3D" id="1.25.40.20">
    <property type="entry name" value="Ankyrin repeat-containing domain"/>
    <property type="match status" value="1"/>
</dbReference>
<evidence type="ECO:0000256" key="3">
    <source>
        <dbReference type="PROSITE-ProRule" id="PRU00023"/>
    </source>
</evidence>
<keyword evidence="1" id="KW-0677">Repeat</keyword>
<evidence type="ECO:0000256" key="1">
    <source>
        <dbReference type="ARBA" id="ARBA00022737"/>
    </source>
</evidence>
<keyword evidence="2 3" id="KW-0040">ANK repeat</keyword>
<dbReference type="InterPro" id="IPR051637">
    <property type="entry name" value="Ank_repeat_dom-contain_49"/>
</dbReference>